<proteinExistence type="predicted"/>
<dbReference type="EMBL" id="UINC01064920">
    <property type="protein sequence ID" value="SVB94050.1"/>
    <property type="molecule type" value="Genomic_DNA"/>
</dbReference>
<sequence length="34" mass="3880">MTLLGHISEMQGDIRRQEVLNLLRSKVGAERTNI</sequence>
<organism evidence="1">
    <name type="scientific">marine metagenome</name>
    <dbReference type="NCBI Taxonomy" id="408172"/>
    <lineage>
        <taxon>unclassified sequences</taxon>
        <taxon>metagenomes</taxon>
        <taxon>ecological metagenomes</taxon>
    </lineage>
</organism>
<protein>
    <submittedName>
        <fullName evidence="1">Uncharacterized protein</fullName>
    </submittedName>
</protein>
<accession>A0A382I316</accession>
<dbReference type="AlphaFoldDB" id="A0A382I316"/>
<gene>
    <name evidence="1" type="ORF">METZ01_LOCUS246904</name>
</gene>
<evidence type="ECO:0000313" key="1">
    <source>
        <dbReference type="EMBL" id="SVB94050.1"/>
    </source>
</evidence>
<name>A0A382I316_9ZZZZ</name>
<reference evidence="1" key="1">
    <citation type="submission" date="2018-05" db="EMBL/GenBank/DDBJ databases">
        <authorList>
            <person name="Lanie J.A."/>
            <person name="Ng W.-L."/>
            <person name="Kazmierczak K.M."/>
            <person name="Andrzejewski T.M."/>
            <person name="Davidsen T.M."/>
            <person name="Wayne K.J."/>
            <person name="Tettelin H."/>
            <person name="Glass J.I."/>
            <person name="Rusch D."/>
            <person name="Podicherti R."/>
            <person name="Tsui H.-C.T."/>
            <person name="Winkler M.E."/>
        </authorList>
    </citation>
    <scope>NUCLEOTIDE SEQUENCE</scope>
</reference>